<dbReference type="EC" id="2.7.13.3" evidence="3"/>
<dbReference type="EMBL" id="VIRV01000012">
    <property type="protein sequence ID" value="MBY0759206.1"/>
    <property type="molecule type" value="Genomic_DNA"/>
</dbReference>
<evidence type="ECO:0000259" key="16">
    <source>
        <dbReference type="PROSITE" id="PS50885"/>
    </source>
</evidence>
<proteinExistence type="predicted"/>
<dbReference type="Gene3D" id="1.10.287.130">
    <property type="match status" value="1"/>
</dbReference>
<evidence type="ECO:0000256" key="3">
    <source>
        <dbReference type="ARBA" id="ARBA00012438"/>
    </source>
</evidence>
<evidence type="ECO:0000313" key="18">
    <source>
        <dbReference type="Proteomes" id="UP000779049"/>
    </source>
</evidence>
<dbReference type="CDD" id="cd00082">
    <property type="entry name" value="HisKA"/>
    <property type="match status" value="1"/>
</dbReference>
<protein>
    <recommendedName>
        <fullName evidence="3">histidine kinase</fullName>
        <ecNumber evidence="3">2.7.13.3</ecNumber>
    </recommendedName>
</protein>
<dbReference type="InterPro" id="IPR050398">
    <property type="entry name" value="HssS/ArlS-like"/>
</dbReference>
<dbReference type="InterPro" id="IPR003594">
    <property type="entry name" value="HATPase_dom"/>
</dbReference>
<evidence type="ECO:0000256" key="10">
    <source>
        <dbReference type="ARBA" id="ARBA00022840"/>
    </source>
</evidence>
<dbReference type="GO" id="GO:0016301">
    <property type="term" value="F:kinase activity"/>
    <property type="evidence" value="ECO:0007669"/>
    <property type="project" value="UniProtKB-KW"/>
</dbReference>
<evidence type="ECO:0000256" key="8">
    <source>
        <dbReference type="ARBA" id="ARBA00022741"/>
    </source>
</evidence>
<feature type="transmembrane region" description="Helical" evidence="14">
    <location>
        <begin position="179"/>
        <end position="198"/>
    </location>
</feature>
<dbReference type="Pfam" id="PF00672">
    <property type="entry name" value="HAMP"/>
    <property type="match status" value="1"/>
</dbReference>
<dbReference type="PANTHER" id="PTHR45528:SF1">
    <property type="entry name" value="SENSOR HISTIDINE KINASE CPXA"/>
    <property type="match status" value="1"/>
</dbReference>
<dbReference type="Pfam" id="PF00512">
    <property type="entry name" value="HisKA"/>
    <property type="match status" value="1"/>
</dbReference>
<evidence type="ECO:0000256" key="4">
    <source>
        <dbReference type="ARBA" id="ARBA00022475"/>
    </source>
</evidence>
<dbReference type="InterPro" id="IPR036097">
    <property type="entry name" value="HisK_dim/P_sf"/>
</dbReference>
<dbReference type="InterPro" id="IPR036890">
    <property type="entry name" value="HATPase_C_sf"/>
</dbReference>
<dbReference type="SUPFAM" id="SSF47384">
    <property type="entry name" value="Homodimeric domain of signal transducing histidine kinase"/>
    <property type="match status" value="1"/>
</dbReference>
<keyword evidence="6" id="KW-0808">Transferase</keyword>
<dbReference type="SUPFAM" id="SSF55874">
    <property type="entry name" value="ATPase domain of HSP90 chaperone/DNA topoisomerase II/histidine kinase"/>
    <property type="match status" value="1"/>
</dbReference>
<dbReference type="Pfam" id="PF02518">
    <property type="entry name" value="HATPase_c"/>
    <property type="match status" value="1"/>
</dbReference>
<dbReference type="Gene3D" id="6.10.340.10">
    <property type="match status" value="1"/>
</dbReference>
<dbReference type="InterPro" id="IPR004358">
    <property type="entry name" value="Sig_transdc_His_kin-like_C"/>
</dbReference>
<dbReference type="PRINTS" id="PR00344">
    <property type="entry name" value="BCTRLSENSOR"/>
</dbReference>
<evidence type="ECO:0000256" key="2">
    <source>
        <dbReference type="ARBA" id="ARBA00004651"/>
    </source>
</evidence>
<evidence type="ECO:0000256" key="1">
    <source>
        <dbReference type="ARBA" id="ARBA00000085"/>
    </source>
</evidence>
<dbReference type="Proteomes" id="UP000779049">
    <property type="component" value="Unassembled WGS sequence"/>
</dbReference>
<dbReference type="RefSeq" id="WP_087202853.1">
    <property type="nucleotide sequence ID" value="NZ_CP173660.1"/>
</dbReference>
<gene>
    <name evidence="17" type="ORF">FLB61_08930</name>
</gene>
<organism evidence="17 18">
    <name type="scientific">Sellimonas caecigallum</name>
    <dbReference type="NCBI Taxonomy" id="2592333"/>
    <lineage>
        <taxon>Bacteria</taxon>
        <taxon>Bacillati</taxon>
        <taxon>Bacillota</taxon>
        <taxon>Clostridia</taxon>
        <taxon>Lachnospirales</taxon>
        <taxon>Lachnospiraceae</taxon>
        <taxon>Sellimonas</taxon>
    </lineage>
</organism>
<dbReference type="CDD" id="cd06225">
    <property type="entry name" value="HAMP"/>
    <property type="match status" value="1"/>
</dbReference>
<dbReference type="SMART" id="SM00387">
    <property type="entry name" value="HATPase_c"/>
    <property type="match status" value="1"/>
</dbReference>
<evidence type="ECO:0000256" key="9">
    <source>
        <dbReference type="ARBA" id="ARBA00022777"/>
    </source>
</evidence>
<keyword evidence="13 14" id="KW-0472">Membrane</keyword>
<keyword evidence="4" id="KW-1003">Cell membrane</keyword>
<dbReference type="PANTHER" id="PTHR45528">
    <property type="entry name" value="SENSOR HISTIDINE KINASE CPXA"/>
    <property type="match status" value="1"/>
</dbReference>
<evidence type="ECO:0000256" key="7">
    <source>
        <dbReference type="ARBA" id="ARBA00022692"/>
    </source>
</evidence>
<comment type="catalytic activity">
    <reaction evidence="1">
        <text>ATP + protein L-histidine = ADP + protein N-phospho-L-histidine.</text>
        <dbReference type="EC" id="2.7.13.3"/>
    </reaction>
</comment>
<name>A0ABS7L7X4_9FIRM</name>
<keyword evidence="9 17" id="KW-0418">Kinase</keyword>
<evidence type="ECO:0000256" key="13">
    <source>
        <dbReference type="ARBA" id="ARBA00023136"/>
    </source>
</evidence>
<keyword evidence="11 14" id="KW-1133">Transmembrane helix</keyword>
<keyword evidence="12" id="KW-0902">Two-component regulatory system</keyword>
<dbReference type="SUPFAM" id="SSF158472">
    <property type="entry name" value="HAMP domain-like"/>
    <property type="match status" value="1"/>
</dbReference>
<keyword evidence="7 14" id="KW-0812">Transmembrane</keyword>
<evidence type="ECO:0000259" key="15">
    <source>
        <dbReference type="PROSITE" id="PS50109"/>
    </source>
</evidence>
<dbReference type="Gene3D" id="3.30.565.10">
    <property type="entry name" value="Histidine kinase-like ATPase, C-terminal domain"/>
    <property type="match status" value="1"/>
</dbReference>
<dbReference type="PROSITE" id="PS50885">
    <property type="entry name" value="HAMP"/>
    <property type="match status" value="1"/>
</dbReference>
<keyword evidence="18" id="KW-1185">Reference proteome</keyword>
<evidence type="ECO:0000256" key="12">
    <source>
        <dbReference type="ARBA" id="ARBA00023012"/>
    </source>
</evidence>
<evidence type="ECO:0000256" key="11">
    <source>
        <dbReference type="ARBA" id="ARBA00022989"/>
    </source>
</evidence>
<keyword evidence="8" id="KW-0547">Nucleotide-binding</keyword>
<dbReference type="InterPro" id="IPR005467">
    <property type="entry name" value="His_kinase_dom"/>
</dbReference>
<keyword evidence="5" id="KW-0597">Phosphoprotein</keyword>
<keyword evidence="10" id="KW-0067">ATP-binding</keyword>
<sequence length="496" mass="57192">MGKFGAKYSIRKQMMVIFVGLILFLLILLVSVNGLFSEWYYIQNKKMDLMNVYHEVYTVQKKGMLKDSDEIEKINRMAEKNNLSILAIQVVSGEIAVEYTNVNDSQKLMDQMYSYVFNRVSGYAKVMKQTDKYVISRTRDVREGGEYLEMWGEFADSGYMLMRSPLESIRANVGISNEFILYTGILMVLVGTLLVWFFSRRISEPILELAELSKKMAKLDFNVKYTRGGDDEIAVLGESFNTMADELETTISELKTANYELQKDIRKKEQIETMRTEFIGNVSHELKTPIALIQGYAEGLKDGITDDPESMDFYCDVIIDEANKMNRMVKNLLTLNQLELGKDETQFERIDITSLISGVVQSVEILAKQKEVQIQMNTSEPVYVWADEFKIEQVVRNYISNALNHVDENCIVEIRIEEVEEKVRVSVFNSGNPIPEEDIGHIWDKFYKVDKAHTREYGGNGIGLSIVKAIMESFHQKYGVKNYENGVKFWFELDRK</sequence>
<feature type="domain" description="Histidine kinase" evidence="15">
    <location>
        <begin position="281"/>
        <end position="496"/>
    </location>
</feature>
<comment type="caution">
    <text evidence="17">The sequence shown here is derived from an EMBL/GenBank/DDBJ whole genome shotgun (WGS) entry which is preliminary data.</text>
</comment>
<dbReference type="InterPro" id="IPR003661">
    <property type="entry name" value="HisK_dim/P_dom"/>
</dbReference>
<reference evidence="17 18" key="1">
    <citation type="journal article" date="2020" name="New Microbes New Infect">
        <title>Sellimonas caecigallum sp. nov., description and genome sequence of a new member of the Sellimonas genus isolated from the cecum of feral chicken.</title>
        <authorList>
            <person name="Wongkuna S."/>
            <person name="Ghimire S."/>
            <person name="Antony L."/>
            <person name="Chankhamhaengdecha S."/>
            <person name="Janvilisri T."/>
            <person name="Scaria J."/>
        </authorList>
    </citation>
    <scope>NUCLEOTIDE SEQUENCE [LARGE SCALE GENOMIC DNA]</scope>
    <source>
        <strain evidence="17 18">SW451</strain>
    </source>
</reference>
<evidence type="ECO:0000256" key="6">
    <source>
        <dbReference type="ARBA" id="ARBA00022679"/>
    </source>
</evidence>
<evidence type="ECO:0000256" key="5">
    <source>
        <dbReference type="ARBA" id="ARBA00022553"/>
    </source>
</evidence>
<dbReference type="SMART" id="SM00388">
    <property type="entry name" value="HisKA"/>
    <property type="match status" value="1"/>
</dbReference>
<comment type="subcellular location">
    <subcellularLocation>
        <location evidence="2">Cell membrane</location>
        <topology evidence="2">Multi-pass membrane protein</topology>
    </subcellularLocation>
</comment>
<evidence type="ECO:0000256" key="14">
    <source>
        <dbReference type="SAM" id="Phobius"/>
    </source>
</evidence>
<dbReference type="PROSITE" id="PS50109">
    <property type="entry name" value="HIS_KIN"/>
    <property type="match status" value="1"/>
</dbReference>
<dbReference type="SMART" id="SM00304">
    <property type="entry name" value="HAMP"/>
    <property type="match status" value="1"/>
</dbReference>
<feature type="domain" description="HAMP" evidence="16">
    <location>
        <begin position="200"/>
        <end position="252"/>
    </location>
</feature>
<dbReference type="InterPro" id="IPR003660">
    <property type="entry name" value="HAMP_dom"/>
</dbReference>
<accession>A0ABS7L7X4</accession>
<evidence type="ECO:0000313" key="17">
    <source>
        <dbReference type="EMBL" id="MBY0759206.1"/>
    </source>
</evidence>